<dbReference type="EMBL" id="JAVRFE010000099">
    <property type="protein sequence ID" value="MDT0461188.1"/>
    <property type="molecule type" value="Genomic_DNA"/>
</dbReference>
<evidence type="ECO:0000256" key="2">
    <source>
        <dbReference type="ARBA" id="ARBA00011881"/>
    </source>
</evidence>
<evidence type="ECO:0000256" key="3">
    <source>
        <dbReference type="ARBA" id="ARBA00022490"/>
    </source>
</evidence>
<name>A0ABU2TJP5_9ACTN</name>
<comment type="subcellular location">
    <subcellularLocation>
        <location evidence="1">Cytoplasm</location>
    </subcellularLocation>
</comment>
<comment type="caution">
    <text evidence="7">The sequence shown here is derived from an EMBL/GenBank/DDBJ whole genome shotgun (WGS) entry which is preliminary data.</text>
</comment>
<protein>
    <submittedName>
        <fullName evidence="7">NADP-dependent oxidoreductase</fullName>
        <ecNumber evidence="7">1.-.-.-</ecNumber>
    </submittedName>
</protein>
<dbReference type="InterPro" id="IPR020843">
    <property type="entry name" value="ER"/>
</dbReference>
<dbReference type="PANTHER" id="PTHR44154:SF1">
    <property type="entry name" value="QUINONE OXIDOREDUCTASE"/>
    <property type="match status" value="1"/>
</dbReference>
<dbReference type="Gene3D" id="3.90.180.10">
    <property type="entry name" value="Medium-chain alcohol dehydrogenases, catalytic domain"/>
    <property type="match status" value="1"/>
</dbReference>
<feature type="domain" description="Enoyl reductase (ER)" evidence="6">
    <location>
        <begin position="14"/>
        <end position="306"/>
    </location>
</feature>
<evidence type="ECO:0000313" key="8">
    <source>
        <dbReference type="Proteomes" id="UP001180551"/>
    </source>
</evidence>
<dbReference type="CDD" id="cd05289">
    <property type="entry name" value="MDR_like_2"/>
    <property type="match status" value="1"/>
</dbReference>
<dbReference type="EC" id="1.-.-.-" evidence="7"/>
<comment type="subunit">
    <text evidence="2">Homotetramer.</text>
</comment>
<dbReference type="SUPFAM" id="SSF51735">
    <property type="entry name" value="NAD(P)-binding Rossmann-fold domains"/>
    <property type="match status" value="1"/>
</dbReference>
<organism evidence="7 8">
    <name type="scientific">Streptomyces mooreae</name>
    <dbReference type="NCBI Taxonomy" id="3075523"/>
    <lineage>
        <taxon>Bacteria</taxon>
        <taxon>Bacillati</taxon>
        <taxon>Actinomycetota</taxon>
        <taxon>Actinomycetes</taxon>
        <taxon>Kitasatosporales</taxon>
        <taxon>Streptomycetaceae</taxon>
        <taxon>Streptomyces</taxon>
    </lineage>
</organism>
<keyword evidence="7" id="KW-0560">Oxidoreductase</keyword>
<dbReference type="InterPro" id="IPR002364">
    <property type="entry name" value="Quin_OxRdtase/zeta-crystal_CS"/>
</dbReference>
<reference evidence="7" key="1">
    <citation type="submission" date="2024-05" db="EMBL/GenBank/DDBJ databases">
        <title>30 novel species of actinomycetes from the DSMZ collection.</title>
        <authorList>
            <person name="Nouioui I."/>
        </authorList>
    </citation>
    <scope>NUCLEOTIDE SEQUENCE</scope>
    <source>
        <strain evidence="7">DSM 41527</strain>
    </source>
</reference>
<accession>A0ABU2TJP5</accession>
<dbReference type="InterPro" id="IPR051603">
    <property type="entry name" value="Zinc-ADH_QOR/CCCR"/>
</dbReference>
<dbReference type="Pfam" id="PF13602">
    <property type="entry name" value="ADH_zinc_N_2"/>
    <property type="match status" value="1"/>
</dbReference>
<sequence>MTALARRLQHAAYGGPEVLELAEVPLPEPGPGQVRVRIHAAGANALDSKKRRGLFAPGQEAPAEAQTLGLEMAGVIDALGPGVTQWSTGQAVLGLTVRHDAAATHALADAGNIVAKPDSLTFEQAAALPVATETAYRTLRRLGVVAGQTLLVHAAAGGVGLMAVQLARALGATVIGTAGEANHPFLRDLGATPVTYGDGLAERIRAAAPQGIDAVLDASGRGVLPLSVELTGSPDKVLTIADLDAARHGVRFSREMLPLPQVMDDVLPMIEDGRLQMPLEAVFPLEEAADAYRRLDEGHLRGKIVLTARTPLDPAAPARA</sequence>
<keyword evidence="3" id="KW-0963">Cytoplasm</keyword>
<dbReference type="RefSeq" id="WP_311628095.1">
    <property type="nucleotide sequence ID" value="NZ_JAVRFE010000099.1"/>
</dbReference>
<gene>
    <name evidence="7" type="ORF">RM550_36730</name>
</gene>
<evidence type="ECO:0000256" key="1">
    <source>
        <dbReference type="ARBA" id="ARBA00004496"/>
    </source>
</evidence>
<dbReference type="Pfam" id="PF08240">
    <property type="entry name" value="ADH_N"/>
    <property type="match status" value="1"/>
</dbReference>
<keyword evidence="5" id="KW-0694">RNA-binding</keyword>
<dbReference type="SUPFAM" id="SSF50129">
    <property type="entry name" value="GroES-like"/>
    <property type="match status" value="1"/>
</dbReference>
<keyword evidence="8" id="KW-1185">Reference proteome</keyword>
<evidence type="ECO:0000256" key="4">
    <source>
        <dbReference type="ARBA" id="ARBA00022857"/>
    </source>
</evidence>
<evidence type="ECO:0000256" key="5">
    <source>
        <dbReference type="ARBA" id="ARBA00022884"/>
    </source>
</evidence>
<dbReference type="PROSITE" id="PS01162">
    <property type="entry name" value="QOR_ZETA_CRYSTAL"/>
    <property type="match status" value="1"/>
</dbReference>
<dbReference type="InterPro" id="IPR013154">
    <property type="entry name" value="ADH-like_N"/>
</dbReference>
<dbReference type="InterPro" id="IPR011032">
    <property type="entry name" value="GroES-like_sf"/>
</dbReference>
<evidence type="ECO:0000313" key="7">
    <source>
        <dbReference type="EMBL" id="MDT0461188.1"/>
    </source>
</evidence>
<proteinExistence type="predicted"/>
<dbReference type="SMART" id="SM00829">
    <property type="entry name" value="PKS_ER"/>
    <property type="match status" value="1"/>
</dbReference>
<evidence type="ECO:0000259" key="6">
    <source>
        <dbReference type="SMART" id="SM00829"/>
    </source>
</evidence>
<dbReference type="PANTHER" id="PTHR44154">
    <property type="entry name" value="QUINONE OXIDOREDUCTASE"/>
    <property type="match status" value="1"/>
</dbReference>
<dbReference type="GO" id="GO:0016491">
    <property type="term" value="F:oxidoreductase activity"/>
    <property type="evidence" value="ECO:0007669"/>
    <property type="project" value="UniProtKB-KW"/>
</dbReference>
<dbReference type="Gene3D" id="3.40.50.720">
    <property type="entry name" value="NAD(P)-binding Rossmann-like Domain"/>
    <property type="match status" value="1"/>
</dbReference>
<keyword evidence="4" id="KW-0521">NADP</keyword>
<dbReference type="Proteomes" id="UP001180551">
    <property type="component" value="Unassembled WGS sequence"/>
</dbReference>
<dbReference type="InterPro" id="IPR036291">
    <property type="entry name" value="NAD(P)-bd_dom_sf"/>
</dbReference>